<keyword evidence="1" id="KW-0663">Pyridoxal phosphate</keyword>
<evidence type="ECO:0000313" key="5">
    <source>
        <dbReference type="RefSeq" id="XP_011631274.1"/>
    </source>
</evidence>
<dbReference type="GO" id="GO:0005737">
    <property type="term" value="C:cytoplasm"/>
    <property type="evidence" value="ECO:0007669"/>
    <property type="project" value="TreeGrafter"/>
</dbReference>
<evidence type="ECO:0000313" key="4">
    <source>
        <dbReference type="Proteomes" id="UP000504615"/>
    </source>
</evidence>
<dbReference type="InterPro" id="IPR002433">
    <property type="entry name" value="Orn_de-COase"/>
</dbReference>
<sequence>MIRMYYMNCGVYNAFIEELLELRARVPQLLTKPENEEKFLSYIWGPTAASQDLIVKNVMLPELHIGDWLVWKDMGAYSVAISCTFNGFPIPTVIPIIKKSQWESFQKQIDCSDLFSNFAKIQ</sequence>
<gene>
    <name evidence="5" type="primary">LOC105423282</name>
</gene>
<protein>
    <submittedName>
        <fullName evidence="5">Ornithine decarboxylase-like</fullName>
    </submittedName>
</protein>
<keyword evidence="4" id="KW-1185">Reference proteome</keyword>
<dbReference type="Gene3D" id="2.40.37.10">
    <property type="entry name" value="Lyase, Ornithine Decarboxylase, Chain A, domain 1"/>
    <property type="match status" value="1"/>
</dbReference>
<proteinExistence type="predicted"/>
<dbReference type="RefSeq" id="XP_011631274.1">
    <property type="nucleotide sequence ID" value="XM_011632972.2"/>
</dbReference>
<dbReference type="GeneID" id="105423282"/>
<evidence type="ECO:0000259" key="3">
    <source>
        <dbReference type="Pfam" id="PF00278"/>
    </source>
</evidence>
<dbReference type="InterPro" id="IPR009006">
    <property type="entry name" value="Ala_racemase/Decarboxylase_C"/>
</dbReference>
<keyword evidence="2" id="KW-0456">Lyase</keyword>
<dbReference type="KEGG" id="pbar:105423282"/>
<dbReference type="PANTHER" id="PTHR11482">
    <property type="entry name" value="ARGININE/DIAMINOPIMELATE/ORNITHINE DECARBOXYLASE"/>
    <property type="match status" value="1"/>
</dbReference>
<name>A0A6I9VTM5_9HYME</name>
<evidence type="ECO:0000256" key="2">
    <source>
        <dbReference type="ARBA" id="ARBA00023239"/>
    </source>
</evidence>
<accession>A0A6I9VTM5</accession>
<organism evidence="4 5">
    <name type="scientific">Pogonomyrmex barbatus</name>
    <name type="common">red harvester ant</name>
    <dbReference type="NCBI Taxonomy" id="144034"/>
    <lineage>
        <taxon>Eukaryota</taxon>
        <taxon>Metazoa</taxon>
        <taxon>Ecdysozoa</taxon>
        <taxon>Arthropoda</taxon>
        <taxon>Hexapoda</taxon>
        <taxon>Insecta</taxon>
        <taxon>Pterygota</taxon>
        <taxon>Neoptera</taxon>
        <taxon>Endopterygota</taxon>
        <taxon>Hymenoptera</taxon>
        <taxon>Apocrita</taxon>
        <taxon>Aculeata</taxon>
        <taxon>Formicoidea</taxon>
        <taxon>Formicidae</taxon>
        <taxon>Myrmicinae</taxon>
        <taxon>Pogonomyrmex</taxon>
    </lineage>
</organism>
<dbReference type="AlphaFoldDB" id="A0A6I9VTM5"/>
<dbReference type="Proteomes" id="UP000504615">
    <property type="component" value="Unplaced"/>
</dbReference>
<dbReference type="Pfam" id="PF00278">
    <property type="entry name" value="Orn_DAP_Arg_deC"/>
    <property type="match status" value="1"/>
</dbReference>
<dbReference type="GO" id="GO:0033387">
    <property type="term" value="P:putrescine biosynthetic process from arginine, via ornithine"/>
    <property type="evidence" value="ECO:0007669"/>
    <property type="project" value="TreeGrafter"/>
</dbReference>
<dbReference type="PANTHER" id="PTHR11482:SF6">
    <property type="entry name" value="ORNITHINE DECARBOXYLASE 1-RELATED"/>
    <property type="match status" value="1"/>
</dbReference>
<evidence type="ECO:0000256" key="1">
    <source>
        <dbReference type="ARBA" id="ARBA00022898"/>
    </source>
</evidence>
<dbReference type="InterPro" id="IPR022643">
    <property type="entry name" value="De-COase2_C"/>
</dbReference>
<feature type="domain" description="Orn/DAP/Arg decarboxylase 2 C-terminal" evidence="3">
    <location>
        <begin position="3"/>
        <end position="75"/>
    </location>
</feature>
<reference evidence="5" key="1">
    <citation type="submission" date="2025-08" db="UniProtKB">
        <authorList>
            <consortium name="RefSeq"/>
        </authorList>
    </citation>
    <scope>IDENTIFICATION</scope>
</reference>
<dbReference type="GO" id="GO:0004586">
    <property type="term" value="F:ornithine decarboxylase activity"/>
    <property type="evidence" value="ECO:0007669"/>
    <property type="project" value="TreeGrafter"/>
</dbReference>
<dbReference type="OrthoDB" id="7630827at2759"/>
<dbReference type="SUPFAM" id="SSF50621">
    <property type="entry name" value="Alanine racemase C-terminal domain-like"/>
    <property type="match status" value="1"/>
</dbReference>